<reference evidence="2 3" key="1">
    <citation type="submission" date="2022-03" db="EMBL/GenBank/DDBJ databases">
        <title>Sinomonas sp. isolated from a soil.</title>
        <authorList>
            <person name="Han J."/>
            <person name="Kim D.-U."/>
        </authorList>
    </citation>
    <scope>NUCLEOTIDE SEQUENCE [LARGE SCALE GENOMIC DNA]</scope>
    <source>
        <strain evidence="2 3">5-5</strain>
    </source>
</reference>
<protein>
    <recommendedName>
        <fullName evidence="4">Secreted protein</fullName>
    </recommendedName>
</protein>
<evidence type="ECO:0008006" key="4">
    <source>
        <dbReference type="Google" id="ProtNLM"/>
    </source>
</evidence>
<name>A0ABS9U4F1_9MICC</name>
<evidence type="ECO:0000313" key="3">
    <source>
        <dbReference type="Proteomes" id="UP001202922"/>
    </source>
</evidence>
<evidence type="ECO:0000256" key="1">
    <source>
        <dbReference type="SAM" id="SignalP"/>
    </source>
</evidence>
<proteinExistence type="predicted"/>
<dbReference type="EMBL" id="JAKZBV010000001">
    <property type="protein sequence ID" value="MCH6471530.1"/>
    <property type="molecule type" value="Genomic_DNA"/>
</dbReference>
<feature type="signal peptide" evidence="1">
    <location>
        <begin position="1"/>
        <end position="28"/>
    </location>
</feature>
<comment type="caution">
    <text evidence="2">The sequence shown here is derived from an EMBL/GenBank/DDBJ whole genome shotgun (WGS) entry which is preliminary data.</text>
</comment>
<feature type="chain" id="PRO_5046819900" description="Secreted protein" evidence="1">
    <location>
        <begin position="29"/>
        <end position="176"/>
    </location>
</feature>
<keyword evidence="3" id="KW-1185">Reference proteome</keyword>
<keyword evidence="1" id="KW-0732">Signal</keyword>
<sequence>MRSSLRRVLILLAATLFTLWGGMTAASATTNFAYAPSGSHYASGYSEPVCSFNNATATASCTNTQIQGVGHTNATVTLTVYSSFTGVCHNPGNHNVVTPFTRTDTTSTHSDLVSSRNGGLVVPPQSTTGESTSDFLKNFSCPNPNWTPEVTQAQYSYRYTLVFDGFTQPAILITGP</sequence>
<gene>
    <name evidence="2" type="ORF">L0M17_16345</name>
</gene>
<dbReference type="Proteomes" id="UP001202922">
    <property type="component" value="Unassembled WGS sequence"/>
</dbReference>
<organism evidence="2 3">
    <name type="scientific">Sinomonas terrae</name>
    <dbReference type="NCBI Taxonomy" id="2908838"/>
    <lineage>
        <taxon>Bacteria</taxon>
        <taxon>Bacillati</taxon>
        <taxon>Actinomycetota</taxon>
        <taxon>Actinomycetes</taxon>
        <taxon>Micrococcales</taxon>
        <taxon>Micrococcaceae</taxon>
        <taxon>Sinomonas</taxon>
    </lineage>
</organism>
<evidence type="ECO:0000313" key="2">
    <source>
        <dbReference type="EMBL" id="MCH6471530.1"/>
    </source>
</evidence>
<accession>A0ABS9U4F1</accession>
<dbReference type="RefSeq" id="WP_241055379.1">
    <property type="nucleotide sequence ID" value="NZ_JAKZBV010000001.1"/>
</dbReference>